<dbReference type="NCBIfam" id="NF033516">
    <property type="entry name" value="transpos_IS3"/>
    <property type="match status" value="1"/>
</dbReference>
<gene>
    <name evidence="2" type="ordered locus">Rahaq2_1210</name>
    <name evidence="3" type="ordered locus">Rahaq2_1358</name>
    <name evidence="4" type="ordered locus">Rahaq2_1388</name>
    <name evidence="5" type="ordered locus">Rahaq2_1903</name>
    <name evidence="6" type="ordered locus">Rahaq2_2273</name>
    <name evidence="7" type="ordered locus">Rahaq2_2615</name>
    <name evidence="8" type="ordered locus">Rahaq2_3760</name>
</gene>
<dbReference type="Proteomes" id="UP000009010">
    <property type="component" value="Chromosome"/>
</dbReference>
<dbReference type="STRING" id="745277.Rahaq2_1210"/>
<dbReference type="PROSITE" id="PS50994">
    <property type="entry name" value="INTEGRASE"/>
    <property type="match status" value="1"/>
</dbReference>
<dbReference type="InterPro" id="IPR048020">
    <property type="entry name" value="Transpos_IS3"/>
</dbReference>
<evidence type="ECO:0000313" key="9">
    <source>
        <dbReference type="Proteomes" id="UP000009010"/>
    </source>
</evidence>
<dbReference type="EMBL" id="CP003244">
    <property type="protein sequence ID" value="AEX52466.1"/>
    <property type="molecule type" value="Genomic_DNA"/>
</dbReference>
<dbReference type="InterPro" id="IPR001584">
    <property type="entry name" value="Integrase_cat-core"/>
</dbReference>
<dbReference type="InterPro" id="IPR036397">
    <property type="entry name" value="RNaseH_sf"/>
</dbReference>
<dbReference type="Pfam" id="PF00665">
    <property type="entry name" value="rve"/>
    <property type="match status" value="1"/>
</dbReference>
<evidence type="ECO:0000313" key="3">
    <source>
        <dbReference type="EMBL" id="AEX51238.1"/>
    </source>
</evidence>
<evidence type="ECO:0000313" key="6">
    <source>
        <dbReference type="EMBL" id="AEX52128.1"/>
    </source>
</evidence>
<organism evidence="8 9">
    <name type="scientific">Rahnella aquatilis (strain ATCC 33071 / DSM 4594 / JCM 1683 / NBRC 105701 / NCIMB 13365 / CIP 78.65)</name>
    <dbReference type="NCBI Taxonomy" id="745277"/>
    <lineage>
        <taxon>Bacteria</taxon>
        <taxon>Pseudomonadati</taxon>
        <taxon>Pseudomonadota</taxon>
        <taxon>Gammaproteobacteria</taxon>
        <taxon>Enterobacterales</taxon>
        <taxon>Yersiniaceae</taxon>
        <taxon>Rahnella</taxon>
    </lineage>
</organism>
<dbReference type="KEGG" id="raq:Rahaq2_1210"/>
<evidence type="ECO:0000313" key="7">
    <source>
        <dbReference type="EMBL" id="AEX52466.1"/>
    </source>
</evidence>
<dbReference type="KEGG" id="raq:Rahaq2_2615"/>
<dbReference type="PANTHER" id="PTHR46889:SF4">
    <property type="entry name" value="TRANSPOSASE INSO FOR INSERTION SEQUENCE ELEMENT IS911B-RELATED"/>
    <property type="match status" value="1"/>
</dbReference>
<evidence type="ECO:0000313" key="8">
    <source>
        <dbReference type="EMBL" id="AEX53546.1"/>
    </source>
</evidence>
<dbReference type="EMBL" id="CP003244">
    <property type="protein sequence ID" value="AEX52128.1"/>
    <property type="molecule type" value="Genomic_DNA"/>
</dbReference>
<dbReference type="EMBL" id="CP003244">
    <property type="protein sequence ID" value="AEX51767.1"/>
    <property type="molecule type" value="Genomic_DNA"/>
</dbReference>
<dbReference type="KEGG" id="raq:Rahaq2_1358"/>
<dbReference type="SUPFAM" id="SSF53098">
    <property type="entry name" value="Ribonuclease H-like"/>
    <property type="match status" value="1"/>
</dbReference>
<evidence type="ECO:0000313" key="5">
    <source>
        <dbReference type="EMBL" id="AEX51767.1"/>
    </source>
</evidence>
<dbReference type="KEGG" id="raq:Rahaq2_1388"/>
<accession>H2IQA7</accession>
<feature type="domain" description="Integrase catalytic" evidence="1">
    <location>
        <begin position="101"/>
        <end position="263"/>
    </location>
</feature>
<sequence>MKSARLPRSTWYWWQSREQAGDDVTLCDAIGQLAVRHKRCYGYRRVTLELRNQGVRVNHKKVFRLMREMDVQARVRPKKYRSYKDDIGMAPAPNLLRRKFNASGPGVKLVTDVTEFNVGGDKLYLSPVMDLYNAEIIAMSIGTRPTFELTEKMLNDLLTSGYVRKKAILHSDQGWQYRMPSWQKRLKEAGIRQSMSRKGNCYDNAAMESFFAVLKTEMFHGYKFESREKLAESIEAYVAYYNHDRIKMKLGGMSPADYRTQMFPLH</sequence>
<dbReference type="EMBL" id="CP003244">
    <property type="protein sequence ID" value="AEX51267.1"/>
    <property type="molecule type" value="Genomic_DNA"/>
</dbReference>
<reference evidence="8 9" key="1">
    <citation type="journal article" date="2012" name="J. Bacteriol.">
        <title>Complete Genome Sequence of Rahnella aquatilis CIP 78.65.</title>
        <authorList>
            <person name="Martinez R.J."/>
            <person name="Bruce D."/>
            <person name="Detter C."/>
            <person name="Goodwin L.A."/>
            <person name="Han J."/>
            <person name="Han C.S."/>
            <person name="Held B."/>
            <person name="Land M.L."/>
            <person name="Mikhailova N."/>
            <person name="Nolan M."/>
            <person name="Pennacchio L."/>
            <person name="Pitluck S."/>
            <person name="Tapia R."/>
            <person name="Woyke T."/>
            <person name="Sobecky P.A."/>
        </authorList>
    </citation>
    <scope>NUCLEOTIDE SEQUENCE [LARGE SCALE GENOMIC DNA]</scope>
    <source>
        <strain evidence="9">ATCC 33071 / DSM 4594 / JCM 1683 / NBRC 105701 / NCIMB 13365 / CIP 78.65</strain>
        <strain evidence="8">CIP 78.65</strain>
    </source>
</reference>
<dbReference type="HOGENOM" id="CLU_027402_4_3_6"/>
<dbReference type="PATRIC" id="fig|745277.3.peg.1145"/>
<evidence type="ECO:0000259" key="1">
    <source>
        <dbReference type="PROSITE" id="PS50994"/>
    </source>
</evidence>
<dbReference type="AlphaFoldDB" id="H2IQA7"/>
<dbReference type="GO" id="GO:0003676">
    <property type="term" value="F:nucleic acid binding"/>
    <property type="evidence" value="ECO:0007669"/>
    <property type="project" value="InterPro"/>
</dbReference>
<keyword evidence="9" id="KW-1185">Reference proteome</keyword>
<dbReference type="Pfam" id="PF13276">
    <property type="entry name" value="HTH_21"/>
    <property type="match status" value="1"/>
</dbReference>
<reference evidence="8" key="3">
    <citation type="submission" date="2012-01" db="EMBL/GenBank/DDBJ databases">
        <authorList>
            <person name="Lucas S."/>
            <person name="Han J."/>
            <person name="Lapidus A."/>
            <person name="Cheng J.-F."/>
            <person name="Goodwin L."/>
            <person name="Pitluck S."/>
            <person name="Peters L."/>
            <person name="Ovchinnikova G."/>
            <person name="Held B."/>
            <person name="Detter J.C."/>
            <person name="Han C."/>
            <person name="Tapia R."/>
            <person name="Land M."/>
            <person name="Hauser L."/>
            <person name="Kyrpides N."/>
            <person name="Ivanova N."/>
            <person name="Pagani I."/>
            <person name="Sobecky P."/>
            <person name="Martinez R."/>
            <person name="Woyke T."/>
        </authorList>
    </citation>
    <scope>NUCLEOTIDE SEQUENCE</scope>
    <source>
        <strain evidence="8">CIP 78.65</strain>
    </source>
</reference>
<dbReference type="InterPro" id="IPR050900">
    <property type="entry name" value="Transposase_IS3/IS150/IS904"/>
</dbReference>
<dbReference type="EMBL" id="CP003244">
    <property type="protein sequence ID" value="AEX51238.1"/>
    <property type="molecule type" value="Genomic_DNA"/>
</dbReference>
<dbReference type="Gene3D" id="3.30.420.10">
    <property type="entry name" value="Ribonuclease H-like superfamily/Ribonuclease H"/>
    <property type="match status" value="1"/>
</dbReference>
<proteinExistence type="predicted"/>
<dbReference type="KEGG" id="raq:Rahaq2_3760"/>
<dbReference type="Pfam" id="PF13333">
    <property type="entry name" value="rve_2"/>
    <property type="match status" value="1"/>
</dbReference>
<dbReference type="InterPro" id="IPR012337">
    <property type="entry name" value="RNaseH-like_sf"/>
</dbReference>
<dbReference type="EMBL" id="CP003244">
    <property type="protein sequence ID" value="AEX51093.1"/>
    <property type="molecule type" value="Genomic_DNA"/>
</dbReference>
<reference evidence="9" key="2">
    <citation type="submission" date="2012-01" db="EMBL/GenBank/DDBJ databases">
        <title>Complete sequence of chromosome of Rahnella aquatilis CIP 78.65.</title>
        <authorList>
            <person name="Lucas S."/>
            <person name="Han J."/>
            <person name="Lapidus A."/>
            <person name="Cheng J.-F."/>
            <person name="Goodwin L."/>
            <person name="Pitluck S."/>
            <person name="Peters L."/>
            <person name="Ovchinnikova G."/>
            <person name="Held B."/>
            <person name="Detter J.C."/>
            <person name="Han C."/>
            <person name="Tapia R."/>
            <person name="Land M."/>
            <person name="Hauser L."/>
            <person name="Kyrpides N."/>
            <person name="Ivanova N."/>
            <person name="Pagani I."/>
            <person name="Sobecky P."/>
            <person name="Martinez R."/>
            <person name="Woyke T."/>
        </authorList>
    </citation>
    <scope>NUCLEOTIDE SEQUENCE [LARGE SCALE GENOMIC DNA]</scope>
    <source>
        <strain evidence="9">ATCC 33071 / DSM 4594 / JCM 1683 / NBRC 105701 / NCIMB 13365 / CIP 78.65</strain>
    </source>
</reference>
<evidence type="ECO:0000313" key="2">
    <source>
        <dbReference type="EMBL" id="AEX51093.1"/>
    </source>
</evidence>
<name>H2IQA7_RAHAC</name>
<dbReference type="GO" id="GO:0015074">
    <property type="term" value="P:DNA integration"/>
    <property type="evidence" value="ECO:0007669"/>
    <property type="project" value="InterPro"/>
</dbReference>
<dbReference type="KEGG" id="raq:Rahaq2_1903"/>
<dbReference type="KEGG" id="raq:Rahaq2_2273"/>
<evidence type="ECO:0000313" key="4">
    <source>
        <dbReference type="EMBL" id="AEX51267.1"/>
    </source>
</evidence>
<dbReference type="InterPro" id="IPR025948">
    <property type="entry name" value="HTH-like_dom"/>
</dbReference>
<protein>
    <submittedName>
        <fullName evidence="8">Transposase</fullName>
    </submittedName>
</protein>
<dbReference type="PANTHER" id="PTHR46889">
    <property type="entry name" value="TRANSPOSASE INSF FOR INSERTION SEQUENCE IS3B-RELATED"/>
    <property type="match status" value="1"/>
</dbReference>
<dbReference type="EMBL" id="CP003244">
    <property type="protein sequence ID" value="AEX53546.1"/>
    <property type="molecule type" value="Genomic_DNA"/>
</dbReference>